<accession>A0A392TR92</accession>
<organism evidence="1 2">
    <name type="scientific">Trifolium medium</name>
    <dbReference type="NCBI Taxonomy" id="97028"/>
    <lineage>
        <taxon>Eukaryota</taxon>
        <taxon>Viridiplantae</taxon>
        <taxon>Streptophyta</taxon>
        <taxon>Embryophyta</taxon>
        <taxon>Tracheophyta</taxon>
        <taxon>Spermatophyta</taxon>
        <taxon>Magnoliopsida</taxon>
        <taxon>eudicotyledons</taxon>
        <taxon>Gunneridae</taxon>
        <taxon>Pentapetalae</taxon>
        <taxon>rosids</taxon>
        <taxon>fabids</taxon>
        <taxon>Fabales</taxon>
        <taxon>Fabaceae</taxon>
        <taxon>Papilionoideae</taxon>
        <taxon>50 kb inversion clade</taxon>
        <taxon>NPAAA clade</taxon>
        <taxon>Hologalegina</taxon>
        <taxon>IRL clade</taxon>
        <taxon>Trifolieae</taxon>
        <taxon>Trifolium</taxon>
    </lineage>
</organism>
<keyword evidence="2" id="KW-1185">Reference proteome</keyword>
<evidence type="ECO:0000313" key="1">
    <source>
        <dbReference type="EMBL" id="MCI62375.1"/>
    </source>
</evidence>
<feature type="non-terminal residue" evidence="1">
    <location>
        <position position="76"/>
    </location>
</feature>
<reference evidence="1 2" key="1">
    <citation type="journal article" date="2018" name="Front. Plant Sci.">
        <title>Red Clover (Trifolium pratense) and Zigzag Clover (T. medium) - A Picture of Genomic Similarities and Differences.</title>
        <authorList>
            <person name="Dluhosova J."/>
            <person name="Istvanek J."/>
            <person name="Nedelnik J."/>
            <person name="Repkova J."/>
        </authorList>
    </citation>
    <scope>NUCLEOTIDE SEQUENCE [LARGE SCALE GENOMIC DNA]</scope>
    <source>
        <strain evidence="2">cv. 10/8</strain>
        <tissue evidence="1">Leaf</tissue>
    </source>
</reference>
<dbReference type="Proteomes" id="UP000265520">
    <property type="component" value="Unassembled WGS sequence"/>
</dbReference>
<proteinExistence type="predicted"/>
<dbReference type="EMBL" id="LXQA010617769">
    <property type="protein sequence ID" value="MCI62375.1"/>
    <property type="molecule type" value="Genomic_DNA"/>
</dbReference>
<dbReference type="AlphaFoldDB" id="A0A392TR92"/>
<protein>
    <submittedName>
        <fullName evidence="1">Uncharacterized protein</fullName>
    </submittedName>
</protein>
<evidence type="ECO:0000313" key="2">
    <source>
        <dbReference type="Proteomes" id="UP000265520"/>
    </source>
</evidence>
<sequence>MLTKFVGQSQTNFETMQGIVTNQGATMKNIEHQIGQLSKLMSNLSTNTHAGTTVDNPKEECKVLKATRQEEEEMLK</sequence>
<name>A0A392TR92_9FABA</name>
<comment type="caution">
    <text evidence="1">The sequence shown here is derived from an EMBL/GenBank/DDBJ whole genome shotgun (WGS) entry which is preliminary data.</text>
</comment>